<name>A0AAW8U8L0_9ENTE</name>
<evidence type="ECO:0000313" key="2">
    <source>
        <dbReference type="EMBL" id="MDT2833335.1"/>
    </source>
</evidence>
<dbReference type="InterPro" id="IPR052159">
    <property type="entry name" value="Competence_DNA_uptake"/>
</dbReference>
<feature type="domain" description="Metallo-beta-lactamase" evidence="1">
    <location>
        <begin position="47"/>
        <end position="107"/>
    </location>
</feature>
<accession>A0AAW8U8L0</accession>
<protein>
    <submittedName>
        <fullName evidence="2">MBL fold metallo-hydrolase</fullName>
    </submittedName>
</protein>
<evidence type="ECO:0000259" key="1">
    <source>
        <dbReference type="Pfam" id="PF00753"/>
    </source>
</evidence>
<sequence length="414" mass="48515">MNASKKRKIYRKEQYVEMSKRLFYMSKLIEQRIGGYQLEITLIPAKSGDSVLIKTESSLMLVDAGYVSTYENYIKKILRDEGKALDLVVCTHFDQDHIGGMIPLVKKETNIEKVWFNGFYQFFSVDRKEQLQFSEKRKLSIEFNYLEEDFNSDLRISRTQGEQLSNLLELNPKIQVNEEVSNKVISSESSSIEINDFSIEIISPDKKSIDKLKENWSKELANVINRNTKSCEPEIVQAFENYQRLQSLERENAILDICGNLLAFSEILNEEPSSFESSVINKASISFILRAKEKSFLYLSDTDDEQIFKYLTEHQYTYFDVIKLSHHGSSRNNWKWIDFVKSDKFLISTDGKKHTNHPSLNVLAKIVINNPKCHLYFNYKIDEVKKFLDYNIKKYDFQYTFPKKDELIRIKVGE</sequence>
<organism evidence="2 3">
    <name type="scientific">Vagococcus carniphilus</name>
    <dbReference type="NCBI Taxonomy" id="218144"/>
    <lineage>
        <taxon>Bacteria</taxon>
        <taxon>Bacillati</taxon>
        <taxon>Bacillota</taxon>
        <taxon>Bacilli</taxon>
        <taxon>Lactobacillales</taxon>
        <taxon>Enterococcaceae</taxon>
        <taxon>Vagococcus</taxon>
    </lineage>
</organism>
<dbReference type="EMBL" id="JARQBZ010000006">
    <property type="protein sequence ID" value="MDT2833335.1"/>
    <property type="molecule type" value="Genomic_DNA"/>
</dbReference>
<dbReference type="PANTHER" id="PTHR30619:SF1">
    <property type="entry name" value="RECOMBINATION PROTEIN 2"/>
    <property type="match status" value="1"/>
</dbReference>
<dbReference type="SUPFAM" id="SSF56281">
    <property type="entry name" value="Metallo-hydrolase/oxidoreductase"/>
    <property type="match status" value="1"/>
</dbReference>
<proteinExistence type="predicted"/>
<dbReference type="PANTHER" id="PTHR30619">
    <property type="entry name" value="DNA INTERNALIZATION/COMPETENCE PROTEIN COMEC/REC2"/>
    <property type="match status" value="1"/>
</dbReference>
<comment type="caution">
    <text evidence="2">The sequence shown here is derived from an EMBL/GenBank/DDBJ whole genome shotgun (WGS) entry which is preliminary data.</text>
</comment>
<dbReference type="AlphaFoldDB" id="A0AAW8U8L0"/>
<dbReference type="Gene3D" id="3.60.15.10">
    <property type="entry name" value="Ribonuclease Z/Hydroxyacylglutathione hydrolase-like"/>
    <property type="match status" value="1"/>
</dbReference>
<dbReference type="Proteomes" id="UP001268577">
    <property type="component" value="Unassembled WGS sequence"/>
</dbReference>
<gene>
    <name evidence="2" type="ORF">P7H70_04660</name>
</gene>
<reference evidence="2" key="1">
    <citation type="submission" date="2023-03" db="EMBL/GenBank/DDBJ databases">
        <authorList>
            <person name="Shen W."/>
            <person name="Cai J."/>
        </authorList>
    </citation>
    <scope>NUCLEOTIDE SEQUENCE</scope>
    <source>
        <strain evidence="2">P96-3</strain>
    </source>
</reference>
<dbReference type="InterPro" id="IPR001279">
    <property type="entry name" value="Metallo-B-lactamas"/>
</dbReference>
<dbReference type="InterPro" id="IPR036866">
    <property type="entry name" value="RibonucZ/Hydroxyglut_hydro"/>
</dbReference>
<evidence type="ECO:0000313" key="3">
    <source>
        <dbReference type="Proteomes" id="UP001268577"/>
    </source>
</evidence>
<dbReference type="Pfam" id="PF00753">
    <property type="entry name" value="Lactamase_B"/>
    <property type="match status" value="1"/>
</dbReference>